<dbReference type="Pfam" id="PF14322">
    <property type="entry name" value="SusD-like_3"/>
    <property type="match status" value="1"/>
</dbReference>
<evidence type="ECO:0000259" key="6">
    <source>
        <dbReference type="Pfam" id="PF07980"/>
    </source>
</evidence>
<dbReference type="RefSeq" id="WP_069377922.1">
    <property type="nucleotide sequence ID" value="NZ_CP017141.1"/>
</dbReference>
<evidence type="ECO:0000259" key="7">
    <source>
        <dbReference type="Pfam" id="PF14322"/>
    </source>
</evidence>
<evidence type="ECO:0000313" key="8">
    <source>
        <dbReference type="EMBL" id="AOM76226.1"/>
    </source>
</evidence>
<organism evidence="8 9">
    <name type="scientific">Pedobacter steynii</name>
    <dbReference type="NCBI Taxonomy" id="430522"/>
    <lineage>
        <taxon>Bacteria</taxon>
        <taxon>Pseudomonadati</taxon>
        <taxon>Bacteroidota</taxon>
        <taxon>Sphingobacteriia</taxon>
        <taxon>Sphingobacteriales</taxon>
        <taxon>Sphingobacteriaceae</taxon>
        <taxon>Pedobacter</taxon>
    </lineage>
</organism>
<dbReference type="GO" id="GO:0009279">
    <property type="term" value="C:cell outer membrane"/>
    <property type="evidence" value="ECO:0007669"/>
    <property type="project" value="UniProtKB-SubCell"/>
</dbReference>
<comment type="subcellular location">
    <subcellularLocation>
        <location evidence="1">Cell outer membrane</location>
    </subcellularLocation>
</comment>
<dbReference type="Proteomes" id="UP000094313">
    <property type="component" value="Chromosome"/>
</dbReference>
<evidence type="ECO:0000256" key="2">
    <source>
        <dbReference type="ARBA" id="ARBA00006275"/>
    </source>
</evidence>
<protein>
    <recommendedName>
        <fullName evidence="10">SusD family protein</fullName>
    </recommendedName>
</protein>
<dbReference type="OrthoDB" id="630434at2"/>
<evidence type="ECO:0008006" key="10">
    <source>
        <dbReference type="Google" id="ProtNLM"/>
    </source>
</evidence>
<evidence type="ECO:0000256" key="1">
    <source>
        <dbReference type="ARBA" id="ARBA00004442"/>
    </source>
</evidence>
<dbReference type="InterPro" id="IPR012944">
    <property type="entry name" value="SusD_RagB_dom"/>
</dbReference>
<keyword evidence="4" id="KW-0472">Membrane</keyword>
<dbReference type="Pfam" id="PF07980">
    <property type="entry name" value="SusD_RagB"/>
    <property type="match status" value="1"/>
</dbReference>
<dbReference type="EMBL" id="CP017141">
    <property type="protein sequence ID" value="AOM76226.1"/>
    <property type="molecule type" value="Genomic_DNA"/>
</dbReference>
<keyword evidence="9" id="KW-1185">Reference proteome</keyword>
<comment type="similarity">
    <text evidence="2">Belongs to the SusD family.</text>
</comment>
<keyword evidence="3" id="KW-0732">Signal</keyword>
<feature type="domain" description="RagB/SusD" evidence="6">
    <location>
        <begin position="258"/>
        <end position="491"/>
    </location>
</feature>
<evidence type="ECO:0000313" key="9">
    <source>
        <dbReference type="Proteomes" id="UP000094313"/>
    </source>
</evidence>
<dbReference type="PROSITE" id="PS51257">
    <property type="entry name" value="PROKAR_LIPOPROTEIN"/>
    <property type="match status" value="1"/>
</dbReference>
<gene>
    <name evidence="8" type="ORF">BFS30_03045</name>
</gene>
<evidence type="ECO:0000256" key="3">
    <source>
        <dbReference type="ARBA" id="ARBA00022729"/>
    </source>
</evidence>
<accession>A0A1D7QC00</accession>
<feature type="domain" description="SusD-like N-terminal" evidence="7">
    <location>
        <begin position="103"/>
        <end position="237"/>
    </location>
</feature>
<dbReference type="KEGG" id="psty:BFS30_03045"/>
<evidence type="ECO:0000256" key="4">
    <source>
        <dbReference type="ARBA" id="ARBA00023136"/>
    </source>
</evidence>
<name>A0A1D7QC00_9SPHI</name>
<dbReference type="SUPFAM" id="SSF48452">
    <property type="entry name" value="TPR-like"/>
    <property type="match status" value="1"/>
</dbReference>
<dbReference type="AlphaFoldDB" id="A0A1D7QC00"/>
<dbReference type="InterPro" id="IPR011990">
    <property type="entry name" value="TPR-like_helical_dom_sf"/>
</dbReference>
<proteinExistence type="inferred from homology"/>
<evidence type="ECO:0000256" key="5">
    <source>
        <dbReference type="ARBA" id="ARBA00023237"/>
    </source>
</evidence>
<dbReference type="Gene3D" id="1.25.40.390">
    <property type="match status" value="1"/>
</dbReference>
<reference evidence="8 9" key="1">
    <citation type="submission" date="2016-08" db="EMBL/GenBank/DDBJ databases">
        <authorList>
            <person name="Seilhamer J.J."/>
        </authorList>
    </citation>
    <scope>NUCLEOTIDE SEQUENCE [LARGE SCALE GENOMIC DNA]</scope>
    <source>
        <strain evidence="8 9">DX4</strain>
    </source>
</reference>
<keyword evidence="5" id="KW-0998">Cell outer membrane</keyword>
<dbReference type="InterPro" id="IPR033985">
    <property type="entry name" value="SusD-like_N"/>
</dbReference>
<sequence>MKKLHKIYLPLVVLVLSMGACKKEYLSTDPTNLVDNSAVFTTTTNAMTALNGIHRSLYMQYSRQEEGGQGSVNLSMDYMGNDLINTVSTTAYGVHKWITHRSANTLNNAYIYTFYYRIVQNANMIIDNIDAAEGPDADKKLIKGEALTYRAWAHFVLVQVFGKRYDKGASNTQAGVPLMINSVLDGGKPRASVEEIYAQVNKDLDAAIGLLAGASARPTKSHINLNVAKGIKARVALTQGLWAVAAQHATEARTGLNLMSNADYRAGFNNIENTEWMWGSKQVEDQTTYFYSFFAYMGTYSSSANRTNPKRINSALYNKIEDTDVRKLLWDPTGNNKDFPVPSGGSRSTYMQRKFTNAGTTSIGDVVNMRVAEMYLIEAEAKAHLAVEGNAAENINAQNALFTLAKNRNPSYVLSTNTGTALLEEILIQRRVELWGEGFGFFDLKRLNLPVDRTGGNATLALSGVLSVPAGGLEWQWSIPQAEIDSNPAIGPGGQNP</sequence>